<reference evidence="2 3" key="1">
    <citation type="journal article" date="2009" name="Genome Res.">
        <title>Comparative genomics of protoploid Saccharomycetaceae.</title>
        <authorList>
            <consortium name="The Genolevures Consortium"/>
            <person name="Souciet J.-L."/>
            <person name="Dujon B."/>
            <person name="Gaillardin C."/>
            <person name="Johnston M."/>
            <person name="Baret P.V."/>
            <person name="Cliften P."/>
            <person name="Sherman D.J."/>
            <person name="Weissenbach J."/>
            <person name="Westhof E."/>
            <person name="Wincker P."/>
            <person name="Jubin C."/>
            <person name="Poulain J."/>
            <person name="Barbe V."/>
            <person name="Segurens B."/>
            <person name="Artiguenave F."/>
            <person name="Anthouard V."/>
            <person name="Vacherie B."/>
            <person name="Val M.-E."/>
            <person name="Fulton R.S."/>
            <person name="Minx P."/>
            <person name="Wilson R."/>
            <person name="Durrens P."/>
            <person name="Jean G."/>
            <person name="Marck C."/>
            <person name="Martin T."/>
            <person name="Nikolski M."/>
            <person name="Rolland T."/>
            <person name="Seret M.-L."/>
            <person name="Casaregola S."/>
            <person name="Despons L."/>
            <person name="Fairhead C."/>
            <person name="Fischer G."/>
            <person name="Lafontaine I."/>
            <person name="Leh V."/>
            <person name="Lemaire M."/>
            <person name="de Montigny J."/>
            <person name="Neuveglise C."/>
            <person name="Thierry A."/>
            <person name="Blanc-Lenfle I."/>
            <person name="Bleykasten C."/>
            <person name="Diffels J."/>
            <person name="Fritsch E."/>
            <person name="Frangeul L."/>
            <person name="Goeffon A."/>
            <person name="Jauniaux N."/>
            <person name="Kachouri-Lafond R."/>
            <person name="Payen C."/>
            <person name="Potier S."/>
            <person name="Pribylova L."/>
            <person name="Ozanne C."/>
            <person name="Richard G.-F."/>
            <person name="Sacerdot C."/>
            <person name="Straub M.-L."/>
            <person name="Talla E."/>
        </authorList>
    </citation>
    <scope>NUCLEOTIDE SEQUENCE [LARGE SCALE GENOMIC DNA]</scope>
    <source>
        <strain evidence="3">ATCC 56472 / CBS 6340 / NRRL Y-8284</strain>
    </source>
</reference>
<feature type="region of interest" description="Disordered" evidence="1">
    <location>
        <begin position="29"/>
        <end position="57"/>
    </location>
</feature>
<dbReference type="EMBL" id="CU928169">
    <property type="protein sequence ID" value="CAR23639.1"/>
    <property type="molecule type" value="Genomic_DNA"/>
</dbReference>
<dbReference type="Proteomes" id="UP000002036">
    <property type="component" value="Chromosome E"/>
</dbReference>
<dbReference type="KEGG" id="lth:KLTH0E13750g"/>
<name>C5DIM8_LACTC</name>
<dbReference type="HOGENOM" id="CLU_125620_0_0_1"/>
<dbReference type="OMA" id="EYMIERC"/>
<evidence type="ECO:0000256" key="1">
    <source>
        <dbReference type="SAM" id="MobiDB-lite"/>
    </source>
</evidence>
<dbReference type="RefSeq" id="XP_002554076.1">
    <property type="nucleotide sequence ID" value="XM_002554030.1"/>
</dbReference>
<evidence type="ECO:0000313" key="2">
    <source>
        <dbReference type="EMBL" id="CAR23639.1"/>
    </source>
</evidence>
<keyword evidence="3" id="KW-1185">Reference proteome</keyword>
<dbReference type="FunCoup" id="C5DIM8">
    <property type="interactions" value="35"/>
</dbReference>
<dbReference type="eggNOG" id="ENOG502S12S">
    <property type="taxonomic scope" value="Eukaryota"/>
</dbReference>
<organism evidence="2 3">
    <name type="scientific">Lachancea thermotolerans (strain ATCC 56472 / CBS 6340 / NRRL Y-8284)</name>
    <name type="common">Yeast</name>
    <name type="synonym">Kluyveromyces thermotolerans</name>
    <dbReference type="NCBI Taxonomy" id="559295"/>
    <lineage>
        <taxon>Eukaryota</taxon>
        <taxon>Fungi</taxon>
        <taxon>Dikarya</taxon>
        <taxon>Ascomycota</taxon>
        <taxon>Saccharomycotina</taxon>
        <taxon>Saccharomycetes</taxon>
        <taxon>Saccharomycetales</taxon>
        <taxon>Saccharomycetaceae</taxon>
        <taxon>Lachancea</taxon>
    </lineage>
</organism>
<dbReference type="GeneID" id="8292245"/>
<proteinExistence type="predicted"/>
<evidence type="ECO:0000313" key="3">
    <source>
        <dbReference type="Proteomes" id="UP000002036"/>
    </source>
</evidence>
<dbReference type="AlphaFoldDB" id="C5DIM8"/>
<feature type="compositionally biased region" description="Polar residues" evidence="1">
    <location>
        <begin position="33"/>
        <end position="56"/>
    </location>
</feature>
<dbReference type="InParanoid" id="C5DIM8"/>
<sequence length="180" mass="20690">MLRNQVYKQTSMIARDFAKLQISVPTAADGEKYSSTASGRPNQSVTKPVSLDSSTGEVLVRKSTGKTKVRKGQTAEEFERQCAQFFDVERGPVWTPVGWMTTRDPLLTLDTDPSSDLKIKQVRQKLASHCHLLYYRKQYADCARLCERLLSRFEALDNRKKIQREIDELHYMLERCRAAK</sequence>
<accession>C5DIM8</accession>
<protein>
    <submittedName>
        <fullName evidence="2">KLTH0E13750p</fullName>
    </submittedName>
</protein>
<gene>
    <name evidence="2" type="ordered locus">KLTH0E13750g</name>
</gene>
<dbReference type="OrthoDB" id="4082971at2759"/>